<name>A0ABS4ED27_9FIRM</name>
<sequence length="326" mass="36606">MEPLSSLTPAEVADLLKITKNTVYEMIKRGEIPSYKIGKKIRIDTKDVKEYIESQKTSSIANYQSVSKTVDKNISFNVTNDHVANSATVDSTQDIIISGQDVILDILARYIDENSEGVKTFRSYIGSYNALNELYNNKVSIASAHLWDYETNEYNTTFVKKLLPAIPCVLINLACRTQGFYVAKGNPKNINTWEDLTRQDVFIINREKGSGTRILLDGKMRNLNVDSYKLNGYKNEENSHLGIASAISRRLADVGIGNEKAALQVSNIDFIPIQIERYDLVIKKEDLLNPVFRNIVSIINSDEFKSEIEGLGGYDLKFTGKIVAEV</sequence>
<dbReference type="Pfam" id="PF12728">
    <property type="entry name" value="HTH_17"/>
    <property type="match status" value="1"/>
</dbReference>
<keyword evidence="4" id="KW-1185">Reference proteome</keyword>
<dbReference type="InterPro" id="IPR041657">
    <property type="entry name" value="HTH_17"/>
</dbReference>
<accession>A0ABS4ED27</accession>
<comment type="caution">
    <text evidence="3">The sequence shown here is derived from an EMBL/GenBank/DDBJ whole genome shotgun (WGS) entry which is preliminary data.</text>
</comment>
<proteinExistence type="predicted"/>
<dbReference type="PANTHER" id="PTHR38431:SF1">
    <property type="entry name" value="BLL2305 PROTEIN"/>
    <property type="match status" value="1"/>
</dbReference>
<dbReference type="EMBL" id="JAGGJX010000005">
    <property type="protein sequence ID" value="MBP1855842.1"/>
    <property type="molecule type" value="Genomic_DNA"/>
</dbReference>
<evidence type="ECO:0000313" key="4">
    <source>
        <dbReference type="Proteomes" id="UP000767291"/>
    </source>
</evidence>
<reference evidence="3 4" key="1">
    <citation type="submission" date="2021-03" db="EMBL/GenBank/DDBJ databases">
        <title>Genomic Encyclopedia of Type Strains, Phase IV (KMG-IV): sequencing the most valuable type-strain genomes for metagenomic binning, comparative biology and taxonomic classification.</title>
        <authorList>
            <person name="Goeker M."/>
        </authorList>
    </citation>
    <scope>NUCLEOTIDE SEQUENCE [LARGE SCALE GENOMIC DNA]</scope>
    <source>
        <strain evidence="3 4">DSM 1289</strain>
    </source>
</reference>
<dbReference type="SUPFAM" id="SSF53850">
    <property type="entry name" value="Periplasmic binding protein-like II"/>
    <property type="match status" value="1"/>
</dbReference>
<feature type="domain" description="Helix-turn-helix" evidence="2">
    <location>
        <begin position="7"/>
        <end position="55"/>
    </location>
</feature>
<dbReference type="Gene3D" id="3.40.190.10">
    <property type="entry name" value="Periplasmic binding protein-like II"/>
    <property type="match status" value="1"/>
</dbReference>
<dbReference type="PANTHER" id="PTHR38431">
    <property type="entry name" value="BLL2305 PROTEIN"/>
    <property type="match status" value="1"/>
</dbReference>
<dbReference type="InterPro" id="IPR009061">
    <property type="entry name" value="DNA-bd_dom_put_sf"/>
</dbReference>
<evidence type="ECO:0000259" key="2">
    <source>
        <dbReference type="Pfam" id="PF12728"/>
    </source>
</evidence>
<dbReference type="NCBIfam" id="TIGR01764">
    <property type="entry name" value="excise"/>
    <property type="match status" value="1"/>
</dbReference>
<gene>
    <name evidence="3" type="ORF">J2Z43_002243</name>
</gene>
<protein>
    <submittedName>
        <fullName evidence="3">Molybdopterin biosynthesis protein</fullName>
    </submittedName>
</protein>
<organism evidence="3 4">
    <name type="scientific">Metaclostridioides mangenotii</name>
    <dbReference type="NCBI Taxonomy" id="1540"/>
    <lineage>
        <taxon>Bacteria</taxon>
        <taxon>Bacillati</taxon>
        <taxon>Bacillota</taxon>
        <taxon>Clostridia</taxon>
        <taxon>Peptostreptococcales</taxon>
        <taxon>Peptostreptococcaceae</taxon>
        <taxon>Metaclostridioides</taxon>
    </lineage>
</organism>
<dbReference type="InterPro" id="IPR010093">
    <property type="entry name" value="SinI_DNA-bd"/>
</dbReference>
<dbReference type="InterPro" id="IPR024370">
    <property type="entry name" value="PBP_domain"/>
</dbReference>
<feature type="domain" description="PBP" evidence="1">
    <location>
        <begin position="110"/>
        <end position="299"/>
    </location>
</feature>
<dbReference type="RefSeq" id="WP_027702585.1">
    <property type="nucleotide sequence ID" value="NZ_BAAACS010000019.1"/>
</dbReference>
<dbReference type="Pfam" id="PF12727">
    <property type="entry name" value="PBP_like"/>
    <property type="match status" value="1"/>
</dbReference>
<evidence type="ECO:0000259" key="1">
    <source>
        <dbReference type="Pfam" id="PF12727"/>
    </source>
</evidence>
<dbReference type="Proteomes" id="UP000767291">
    <property type="component" value="Unassembled WGS sequence"/>
</dbReference>
<evidence type="ECO:0000313" key="3">
    <source>
        <dbReference type="EMBL" id="MBP1855842.1"/>
    </source>
</evidence>
<dbReference type="SUPFAM" id="SSF46955">
    <property type="entry name" value="Putative DNA-binding domain"/>
    <property type="match status" value="1"/>
</dbReference>